<feature type="transmembrane region" description="Helical" evidence="1">
    <location>
        <begin position="135"/>
        <end position="157"/>
    </location>
</feature>
<comment type="caution">
    <text evidence="2">The sequence shown here is derived from an EMBL/GenBank/DDBJ whole genome shotgun (WGS) entry which is preliminary data.</text>
</comment>
<evidence type="ECO:0000313" key="3">
    <source>
        <dbReference type="Proteomes" id="UP001606210"/>
    </source>
</evidence>
<keyword evidence="1" id="KW-1133">Transmembrane helix</keyword>
<proteinExistence type="predicted"/>
<reference evidence="2 3" key="1">
    <citation type="submission" date="2024-08" db="EMBL/GenBank/DDBJ databases">
        <authorList>
            <person name="Lu H."/>
        </authorList>
    </citation>
    <scope>NUCLEOTIDE SEQUENCE [LARGE SCALE GENOMIC DNA]</scope>
    <source>
        <strain evidence="2 3">LYH14W</strain>
    </source>
</reference>
<dbReference type="RefSeq" id="WP_394484420.1">
    <property type="nucleotide sequence ID" value="NZ_JBIGHV010000013.1"/>
</dbReference>
<feature type="transmembrane region" description="Helical" evidence="1">
    <location>
        <begin position="20"/>
        <end position="39"/>
    </location>
</feature>
<keyword evidence="3" id="KW-1185">Reference proteome</keyword>
<dbReference type="Proteomes" id="UP001606210">
    <property type="component" value="Unassembled WGS sequence"/>
</dbReference>
<accession>A0ABW7FCP7</accession>
<gene>
    <name evidence="2" type="ORF">ACG00Y_26955</name>
</gene>
<feature type="transmembrane region" description="Helical" evidence="1">
    <location>
        <begin position="68"/>
        <end position="85"/>
    </location>
</feature>
<evidence type="ECO:0000256" key="1">
    <source>
        <dbReference type="SAM" id="Phobius"/>
    </source>
</evidence>
<organism evidence="2 3">
    <name type="scientific">Pelomonas parva</name>
    <dbReference type="NCBI Taxonomy" id="3299032"/>
    <lineage>
        <taxon>Bacteria</taxon>
        <taxon>Pseudomonadati</taxon>
        <taxon>Pseudomonadota</taxon>
        <taxon>Betaproteobacteria</taxon>
        <taxon>Burkholderiales</taxon>
        <taxon>Sphaerotilaceae</taxon>
        <taxon>Roseateles</taxon>
    </lineage>
</organism>
<sequence>MHESESPPSNQIGAARQRPLWMLALLAFGLGPLLFRLLFDSQLAAASTWLVAALDIGFHRSDIHLTRLLLRVALPTLLVLALLRFTPLGRWIVMTPAALALLLIENAFFGLYVFNQVSVYVLNDDGLLRQLVKGPAQPIALVCVSGATLLLLCATAWHRSSAFKRWLTSSGQSWLRPL</sequence>
<dbReference type="EMBL" id="JBIGHV010000013">
    <property type="protein sequence ID" value="MFG6433575.1"/>
    <property type="molecule type" value="Genomic_DNA"/>
</dbReference>
<feature type="transmembrane region" description="Helical" evidence="1">
    <location>
        <begin position="97"/>
        <end position="115"/>
    </location>
</feature>
<keyword evidence="1" id="KW-0472">Membrane</keyword>
<evidence type="ECO:0000313" key="2">
    <source>
        <dbReference type="EMBL" id="MFG6433575.1"/>
    </source>
</evidence>
<name>A0ABW7FCP7_9BURK</name>
<keyword evidence="1" id="KW-0812">Transmembrane</keyword>
<protein>
    <recommendedName>
        <fullName evidence="4">Sulfatase</fullName>
    </recommendedName>
</protein>
<evidence type="ECO:0008006" key="4">
    <source>
        <dbReference type="Google" id="ProtNLM"/>
    </source>
</evidence>